<name>A0AAD9CPZ8_DISEL</name>
<protein>
    <submittedName>
        <fullName evidence="1">30S ribosomal protein S6</fullName>
    </submittedName>
</protein>
<organism evidence="1 2">
    <name type="scientific">Dissostichus eleginoides</name>
    <name type="common">Patagonian toothfish</name>
    <name type="synonym">Dissostichus amissus</name>
    <dbReference type="NCBI Taxonomy" id="100907"/>
    <lineage>
        <taxon>Eukaryota</taxon>
        <taxon>Metazoa</taxon>
        <taxon>Chordata</taxon>
        <taxon>Craniata</taxon>
        <taxon>Vertebrata</taxon>
        <taxon>Euteleostomi</taxon>
        <taxon>Actinopterygii</taxon>
        <taxon>Neopterygii</taxon>
        <taxon>Teleostei</taxon>
        <taxon>Neoteleostei</taxon>
        <taxon>Acanthomorphata</taxon>
        <taxon>Eupercaria</taxon>
        <taxon>Perciformes</taxon>
        <taxon>Notothenioidei</taxon>
        <taxon>Nototheniidae</taxon>
        <taxon>Dissostichus</taxon>
    </lineage>
</organism>
<comment type="caution">
    <text evidence="1">The sequence shown here is derived from an EMBL/GenBank/DDBJ whole genome shotgun (WGS) entry which is preliminary data.</text>
</comment>
<evidence type="ECO:0000313" key="1">
    <source>
        <dbReference type="EMBL" id="KAK1905548.1"/>
    </source>
</evidence>
<keyword evidence="2" id="KW-1185">Reference proteome</keyword>
<evidence type="ECO:0000313" key="2">
    <source>
        <dbReference type="Proteomes" id="UP001228049"/>
    </source>
</evidence>
<accession>A0AAD9CPZ8</accession>
<gene>
    <name evidence="1" type="ORF">KUDE01_012728</name>
</gene>
<keyword evidence="1" id="KW-0687">Ribonucleoprotein</keyword>
<proteinExistence type="predicted"/>
<reference evidence="1" key="1">
    <citation type="submission" date="2023-04" db="EMBL/GenBank/DDBJ databases">
        <title>Chromosome-level genome of Chaenocephalus aceratus.</title>
        <authorList>
            <person name="Park H."/>
        </authorList>
    </citation>
    <scope>NUCLEOTIDE SEQUENCE</scope>
    <source>
        <strain evidence="1">DE</strain>
        <tissue evidence="1">Muscle</tissue>
    </source>
</reference>
<dbReference type="AlphaFoldDB" id="A0AAD9CPZ8"/>
<dbReference type="EMBL" id="JASDAP010000003">
    <property type="protein sequence ID" value="KAK1905548.1"/>
    <property type="molecule type" value="Genomic_DNA"/>
</dbReference>
<sequence>MQPSGIFTLLNSWTAERCLQVIFAKEGEIPCFDYWSASELGALRKYQSAPPCTSEMEDKHMLDHGIT</sequence>
<keyword evidence="1" id="KW-0689">Ribosomal protein</keyword>
<dbReference type="GO" id="GO:0005840">
    <property type="term" value="C:ribosome"/>
    <property type="evidence" value="ECO:0007669"/>
    <property type="project" value="UniProtKB-KW"/>
</dbReference>
<dbReference type="Proteomes" id="UP001228049">
    <property type="component" value="Unassembled WGS sequence"/>
</dbReference>